<name>A0A9J7ALU3_9PROT</name>
<proteinExistence type="predicted"/>
<dbReference type="KEGG" id="naci:NUH88_14475"/>
<keyword evidence="2" id="KW-0732">Signal</keyword>
<evidence type="ECO:0000256" key="1">
    <source>
        <dbReference type="SAM" id="MobiDB-lite"/>
    </source>
</evidence>
<feature type="chain" id="PRO_5039918118" description="Secreted protein" evidence="2">
    <location>
        <begin position="31"/>
        <end position="154"/>
    </location>
</feature>
<dbReference type="RefSeq" id="WP_257767118.1">
    <property type="nucleotide sequence ID" value="NZ_CP102480.1"/>
</dbReference>
<dbReference type="Proteomes" id="UP001060336">
    <property type="component" value="Chromosome"/>
</dbReference>
<keyword evidence="4" id="KW-1185">Reference proteome</keyword>
<dbReference type="EMBL" id="CP102480">
    <property type="protein sequence ID" value="UUX48611.1"/>
    <property type="molecule type" value="Genomic_DNA"/>
</dbReference>
<evidence type="ECO:0008006" key="5">
    <source>
        <dbReference type="Google" id="ProtNLM"/>
    </source>
</evidence>
<evidence type="ECO:0000256" key="2">
    <source>
        <dbReference type="SAM" id="SignalP"/>
    </source>
</evidence>
<reference evidence="3" key="1">
    <citation type="submission" date="2022-08" db="EMBL/GenBank/DDBJ databases">
        <title>Nisaea acidiphila sp. nov., isolated from a marine algal debris and emended description of the genus Nisaea Urios et al. 2008.</title>
        <authorList>
            <person name="Kwon K."/>
        </authorList>
    </citation>
    <scope>NUCLEOTIDE SEQUENCE</scope>
    <source>
        <strain evidence="3">MEBiC11861</strain>
    </source>
</reference>
<feature type="region of interest" description="Disordered" evidence="1">
    <location>
        <begin position="26"/>
        <end position="49"/>
    </location>
</feature>
<protein>
    <recommendedName>
        <fullName evidence="5">Secreted protein</fullName>
    </recommendedName>
</protein>
<accession>A0A9J7ALU3</accession>
<organism evidence="3 4">
    <name type="scientific">Nisaea acidiphila</name>
    <dbReference type="NCBI Taxonomy" id="1862145"/>
    <lineage>
        <taxon>Bacteria</taxon>
        <taxon>Pseudomonadati</taxon>
        <taxon>Pseudomonadota</taxon>
        <taxon>Alphaproteobacteria</taxon>
        <taxon>Rhodospirillales</taxon>
        <taxon>Thalassobaculaceae</taxon>
        <taxon>Nisaea</taxon>
    </lineage>
</organism>
<feature type="compositionally biased region" description="Basic and acidic residues" evidence="1">
    <location>
        <begin position="33"/>
        <end position="49"/>
    </location>
</feature>
<feature type="signal peptide" evidence="2">
    <location>
        <begin position="1"/>
        <end position="30"/>
    </location>
</feature>
<gene>
    <name evidence="3" type="ORF">NUH88_14475</name>
</gene>
<dbReference type="AlphaFoldDB" id="A0A9J7ALU3"/>
<evidence type="ECO:0000313" key="3">
    <source>
        <dbReference type="EMBL" id="UUX48611.1"/>
    </source>
</evidence>
<evidence type="ECO:0000313" key="4">
    <source>
        <dbReference type="Proteomes" id="UP001060336"/>
    </source>
</evidence>
<sequence length="154" mass="17440">MRYPFRNLSTAVLCAALLVGGAGTVSPASAERVSPDRTNARHMSRAPEKPDWRMKRVTFKKSTIYENAAKRGLLMVESGPLRQVAEYDKRATDACRDGRFNRFGGGFVRIGGRTYRAARSRDIRRPRNFEVQPGVYIFSREGSTRCTVHRAERE</sequence>